<protein>
    <submittedName>
        <fullName evidence="2">Uncharacterized protein</fullName>
    </submittedName>
</protein>
<proteinExistence type="predicted"/>
<name>A0A9P0J327_APHGO</name>
<dbReference type="EMBL" id="OU899035">
    <property type="protein sequence ID" value="CAH1725811.1"/>
    <property type="molecule type" value="Genomic_DNA"/>
</dbReference>
<keyword evidence="3" id="KW-1185">Reference proteome</keyword>
<keyword evidence="1" id="KW-0472">Membrane</keyword>
<reference evidence="2" key="1">
    <citation type="submission" date="2022-02" db="EMBL/GenBank/DDBJ databases">
        <authorList>
            <person name="King R."/>
        </authorList>
    </citation>
    <scope>NUCLEOTIDE SEQUENCE</scope>
</reference>
<gene>
    <name evidence="2" type="ORF">APHIGO_LOCUS6821</name>
</gene>
<reference evidence="2" key="2">
    <citation type="submission" date="2022-10" db="EMBL/GenBank/DDBJ databases">
        <authorList>
            <consortium name="ENA_rothamsted_submissions"/>
            <consortium name="culmorum"/>
            <person name="King R."/>
        </authorList>
    </citation>
    <scope>NUCLEOTIDE SEQUENCE</scope>
</reference>
<keyword evidence="1" id="KW-1133">Transmembrane helix</keyword>
<accession>A0A9P0J327</accession>
<dbReference type="AlphaFoldDB" id="A0A9P0J327"/>
<organism evidence="2 3">
    <name type="scientific">Aphis gossypii</name>
    <name type="common">Cotton aphid</name>
    <dbReference type="NCBI Taxonomy" id="80765"/>
    <lineage>
        <taxon>Eukaryota</taxon>
        <taxon>Metazoa</taxon>
        <taxon>Ecdysozoa</taxon>
        <taxon>Arthropoda</taxon>
        <taxon>Hexapoda</taxon>
        <taxon>Insecta</taxon>
        <taxon>Pterygota</taxon>
        <taxon>Neoptera</taxon>
        <taxon>Paraneoptera</taxon>
        <taxon>Hemiptera</taxon>
        <taxon>Sternorrhyncha</taxon>
        <taxon>Aphidomorpha</taxon>
        <taxon>Aphidoidea</taxon>
        <taxon>Aphididae</taxon>
        <taxon>Aphidini</taxon>
        <taxon>Aphis</taxon>
        <taxon>Aphis</taxon>
    </lineage>
</organism>
<evidence type="ECO:0000313" key="2">
    <source>
        <dbReference type="EMBL" id="CAH1725811.1"/>
    </source>
</evidence>
<keyword evidence="1" id="KW-0812">Transmembrane</keyword>
<feature type="transmembrane region" description="Helical" evidence="1">
    <location>
        <begin position="35"/>
        <end position="53"/>
    </location>
</feature>
<feature type="transmembrane region" description="Helical" evidence="1">
    <location>
        <begin position="59"/>
        <end position="79"/>
    </location>
</feature>
<evidence type="ECO:0000256" key="1">
    <source>
        <dbReference type="SAM" id="Phobius"/>
    </source>
</evidence>
<sequence>MYSSARARLSYIRFLLQYTPRAQHKATRLLDHMRIHYAIYNIIYVYYYVYIIYIYMCTYAIRTSSLLVYVLLFFNFFFLSRSPNFVHFQPPSATAGQHLTRSVIILYSSTTTLVMYTWSRSGYCLWAAESARGGGGGAVRNITRAYQSALAYSFARK</sequence>
<dbReference type="Proteomes" id="UP001154329">
    <property type="component" value="Chromosome 2"/>
</dbReference>
<evidence type="ECO:0000313" key="3">
    <source>
        <dbReference type="Proteomes" id="UP001154329"/>
    </source>
</evidence>